<dbReference type="GO" id="GO:0004407">
    <property type="term" value="F:histone deacetylase activity"/>
    <property type="evidence" value="ECO:0007669"/>
    <property type="project" value="TreeGrafter"/>
</dbReference>
<dbReference type="InterPro" id="IPR037138">
    <property type="entry name" value="His_deacetylse_dom_sf"/>
</dbReference>
<dbReference type="AlphaFoldDB" id="A0A9Q6MW52"/>
<dbReference type="CDD" id="cd09994">
    <property type="entry name" value="HDAC_AcuC_like"/>
    <property type="match status" value="1"/>
</dbReference>
<evidence type="ECO:0000256" key="5">
    <source>
        <dbReference type="ARBA" id="ARBA00024669"/>
    </source>
</evidence>
<dbReference type="InterPro" id="IPR000286">
    <property type="entry name" value="HDACs"/>
</dbReference>
<evidence type="ECO:0000313" key="8">
    <source>
        <dbReference type="Proteomes" id="UP000241960"/>
    </source>
</evidence>
<accession>A0A9Q6MW52</accession>
<dbReference type="InterPro" id="IPR023801">
    <property type="entry name" value="His_deacetylse_dom"/>
</dbReference>
<dbReference type="EMBL" id="PZFQ01000004">
    <property type="protein sequence ID" value="PTI77247.1"/>
    <property type="molecule type" value="Genomic_DNA"/>
</dbReference>
<dbReference type="Gene3D" id="3.40.800.20">
    <property type="entry name" value="Histone deacetylase domain"/>
    <property type="match status" value="1"/>
</dbReference>
<dbReference type="PRINTS" id="PR01272">
    <property type="entry name" value="ACUCPROTEIN"/>
</dbReference>
<name>A0A9Q6MW52_9STAP</name>
<dbReference type="PRINTS" id="PR01270">
    <property type="entry name" value="HDASUPER"/>
</dbReference>
<sequence>MNHTQQKTGYVYSNELLQYRFSNSHPFNQMRLKLTTELLTDLGYLKPNHIIQPRIANDKELALIHSYDYIQAIRHASHGILSDNEAQKYGLDGDDTLQFRMMHKHSARIVGGALNLADAIMDGTVTNGCHLGGGLHHSLPGRANGFCIYNDVAITIAYLIKNYNQRVLCIDTDAHHGDGTQWSFYTNDQSLIYSIHETGKFLFPGSGHYTERGAEKGFGYTVNVPLEPYTEDISFLEVFKETVEPVVASFKPDIIVSVHGVDIHYLDPLTHMSCTLEALYQIPYIIKSLADTYTDSKVLMFGGGGYNIWKVVPRAWSHVFLALINAPQPSGDLPKTWLHKWQQYAPFKLPVTWSDDMQDFQHIPRTEEISAKNLKHAHQVSSWFKS</sequence>
<comment type="function">
    <text evidence="5">Role in growth on acetoin or butanediol. Involved in the breakdown of these compounds used as a carbon source.</text>
</comment>
<dbReference type="SUPFAM" id="SSF52768">
    <property type="entry name" value="Arginase/deacetylase"/>
    <property type="match status" value="1"/>
</dbReference>
<gene>
    <name evidence="7" type="ORF">BU058_01920</name>
</gene>
<comment type="pathway">
    <text evidence="1">Ketone degradation; acetoin degradation.</text>
</comment>
<reference evidence="7 8" key="1">
    <citation type="journal article" date="2016" name="Front. Microbiol.">
        <title>Comprehensive Phylogenetic Analysis of Bovine Non-aureus Staphylococci Species Based on Whole-Genome Sequencing.</title>
        <authorList>
            <person name="Naushad S."/>
            <person name="Barkema H.W."/>
            <person name="Luby C."/>
            <person name="Condas L.A."/>
            <person name="Nobrega D.B."/>
            <person name="Carson D.A."/>
            <person name="De Buck J."/>
        </authorList>
    </citation>
    <scope>NUCLEOTIDE SEQUENCE [LARGE SCALE GENOMIC DNA]</scope>
    <source>
        <strain evidence="7 8">SNUC 1231</strain>
    </source>
</reference>
<evidence type="ECO:0000256" key="1">
    <source>
        <dbReference type="ARBA" id="ARBA00005101"/>
    </source>
</evidence>
<comment type="similarity">
    <text evidence="2">Belongs to the histone deacetylase family.</text>
</comment>
<dbReference type="Proteomes" id="UP000241960">
    <property type="component" value="Unassembled WGS sequence"/>
</dbReference>
<dbReference type="GO" id="GO:0040029">
    <property type="term" value="P:epigenetic regulation of gene expression"/>
    <property type="evidence" value="ECO:0007669"/>
    <property type="project" value="TreeGrafter"/>
</dbReference>
<evidence type="ECO:0000256" key="4">
    <source>
        <dbReference type="ARBA" id="ARBA00022627"/>
    </source>
</evidence>
<dbReference type="GO" id="GO:0045150">
    <property type="term" value="P:acetoin catabolic process"/>
    <property type="evidence" value="ECO:0007669"/>
    <property type="project" value="UniProtKB-KW"/>
</dbReference>
<protein>
    <recommendedName>
        <fullName evidence="3">Acetoin utilization protein AcuC</fullName>
    </recommendedName>
</protein>
<evidence type="ECO:0000256" key="3">
    <source>
        <dbReference type="ARBA" id="ARBA00020218"/>
    </source>
</evidence>
<comment type="caution">
    <text evidence="7">The sequence shown here is derived from an EMBL/GenBank/DDBJ whole genome shotgun (WGS) entry which is preliminary data.</text>
</comment>
<dbReference type="InterPro" id="IPR023696">
    <property type="entry name" value="Ureohydrolase_dom_sf"/>
</dbReference>
<feature type="domain" description="Histone deacetylase" evidence="6">
    <location>
        <begin position="25"/>
        <end position="322"/>
    </location>
</feature>
<evidence type="ECO:0000256" key="2">
    <source>
        <dbReference type="ARBA" id="ARBA00005947"/>
    </source>
</evidence>
<dbReference type="RefSeq" id="WP_073504203.1">
    <property type="nucleotide sequence ID" value="NZ_CP018199.1"/>
</dbReference>
<organism evidence="7 8">
    <name type="scientific">Staphylococcus succinus</name>
    <dbReference type="NCBI Taxonomy" id="61015"/>
    <lineage>
        <taxon>Bacteria</taxon>
        <taxon>Bacillati</taxon>
        <taxon>Bacillota</taxon>
        <taxon>Bacilli</taxon>
        <taxon>Bacillales</taxon>
        <taxon>Staphylococcaceae</taxon>
        <taxon>Staphylococcus</taxon>
    </lineage>
</organism>
<keyword evidence="4" id="KW-0006">Acetoin catabolism</keyword>
<dbReference type="PANTHER" id="PTHR10625:SF10">
    <property type="entry name" value="HISTONE DEACETYLASE HDAC1"/>
    <property type="match status" value="1"/>
</dbReference>
<dbReference type="InterPro" id="IPR003085">
    <property type="entry name" value="AcuC"/>
</dbReference>
<dbReference type="PANTHER" id="PTHR10625">
    <property type="entry name" value="HISTONE DEACETYLASE HDAC1-RELATED"/>
    <property type="match status" value="1"/>
</dbReference>
<dbReference type="Pfam" id="PF00850">
    <property type="entry name" value="Hist_deacetyl"/>
    <property type="match status" value="1"/>
</dbReference>
<proteinExistence type="inferred from homology"/>
<evidence type="ECO:0000313" key="7">
    <source>
        <dbReference type="EMBL" id="PTI77247.1"/>
    </source>
</evidence>
<evidence type="ECO:0000259" key="6">
    <source>
        <dbReference type="Pfam" id="PF00850"/>
    </source>
</evidence>